<evidence type="ECO:0000256" key="2">
    <source>
        <dbReference type="RuleBase" id="RU000320"/>
    </source>
</evidence>
<keyword evidence="3" id="KW-0472">Membrane</keyword>
<dbReference type="PANTHER" id="PTHR43373:SF1">
    <property type="entry name" value="NA(+)_H(+) ANTIPORTER SUBUNIT A"/>
    <property type="match status" value="1"/>
</dbReference>
<evidence type="ECO:0000259" key="4">
    <source>
        <dbReference type="Pfam" id="PF00361"/>
    </source>
</evidence>
<dbReference type="GO" id="GO:0012505">
    <property type="term" value="C:endomembrane system"/>
    <property type="evidence" value="ECO:0007669"/>
    <property type="project" value="UniProtKB-SubCell"/>
</dbReference>
<evidence type="ECO:0000256" key="1">
    <source>
        <dbReference type="ARBA" id="ARBA00004127"/>
    </source>
</evidence>
<dbReference type="EMBL" id="CAADHO010000006">
    <property type="protein sequence ID" value="VFQ45754.1"/>
    <property type="molecule type" value="Genomic_DNA"/>
</dbReference>
<feature type="transmembrane region" description="Helical" evidence="3">
    <location>
        <begin position="346"/>
        <end position="363"/>
    </location>
</feature>
<gene>
    <name evidence="5" type="ORF">MSL71_34160</name>
</gene>
<feature type="transmembrane region" description="Helical" evidence="3">
    <location>
        <begin position="203"/>
        <end position="226"/>
    </location>
</feature>
<dbReference type="AlphaFoldDB" id="A0A4U8YPW1"/>
<evidence type="ECO:0000313" key="6">
    <source>
        <dbReference type="Proteomes" id="UP000507962"/>
    </source>
</evidence>
<dbReference type="NCBIfam" id="NF006236">
    <property type="entry name" value="PRK08375.1-1"/>
    <property type="match status" value="1"/>
</dbReference>
<feature type="transmembrane region" description="Helical" evidence="3">
    <location>
        <begin position="418"/>
        <end position="442"/>
    </location>
</feature>
<proteinExistence type="predicted"/>
<feature type="transmembrane region" description="Helical" evidence="3">
    <location>
        <begin position="81"/>
        <end position="104"/>
    </location>
</feature>
<accession>A0A4U8YPW1</accession>
<reference evidence="5 6" key="1">
    <citation type="submission" date="2019-03" db="EMBL/GenBank/DDBJ databases">
        <authorList>
            <person name="Nijsse B."/>
        </authorList>
    </citation>
    <scope>NUCLEOTIDE SEQUENCE [LARGE SCALE GENOMIC DNA]</scope>
    <source>
        <strain evidence="5">Desulfoluna butyratoxydans MSL71</strain>
    </source>
</reference>
<keyword evidence="3" id="KW-1133">Transmembrane helix</keyword>
<dbReference type="GO" id="GO:0016020">
    <property type="term" value="C:membrane"/>
    <property type="evidence" value="ECO:0007669"/>
    <property type="project" value="UniProtKB-SubCell"/>
</dbReference>
<feature type="transmembrane region" description="Helical" evidence="3">
    <location>
        <begin position="116"/>
        <end position="142"/>
    </location>
</feature>
<feature type="transmembrane region" description="Helical" evidence="3">
    <location>
        <begin position="321"/>
        <end position="339"/>
    </location>
</feature>
<keyword evidence="2 3" id="KW-0812">Transmembrane</keyword>
<dbReference type="InterPro" id="IPR001750">
    <property type="entry name" value="ND/Mrp_TM"/>
</dbReference>
<dbReference type="PRINTS" id="PR01434">
    <property type="entry name" value="NADHDHGNASE5"/>
</dbReference>
<organism evidence="5 6">
    <name type="scientific">Desulfoluna butyratoxydans</name>
    <dbReference type="NCBI Taxonomy" id="231438"/>
    <lineage>
        <taxon>Bacteria</taxon>
        <taxon>Pseudomonadati</taxon>
        <taxon>Thermodesulfobacteriota</taxon>
        <taxon>Desulfobacteria</taxon>
        <taxon>Desulfobacterales</taxon>
        <taxon>Desulfolunaceae</taxon>
        <taxon>Desulfoluna</taxon>
    </lineage>
</organism>
<feature type="transmembrane region" description="Helical" evidence="3">
    <location>
        <begin position="281"/>
        <end position="301"/>
    </location>
</feature>
<dbReference type="Pfam" id="PF00361">
    <property type="entry name" value="Proton_antipo_M"/>
    <property type="match status" value="1"/>
</dbReference>
<evidence type="ECO:0000256" key="3">
    <source>
        <dbReference type="SAM" id="Phobius"/>
    </source>
</evidence>
<feature type="transmembrane region" description="Helical" evidence="3">
    <location>
        <begin position="168"/>
        <end position="191"/>
    </location>
</feature>
<comment type="subcellular location">
    <subcellularLocation>
        <location evidence="1">Endomembrane system</location>
        <topology evidence="1">Multi-pass membrane protein</topology>
    </subcellularLocation>
    <subcellularLocation>
        <location evidence="2">Membrane</location>
        <topology evidence="2">Multi-pass membrane protein</topology>
    </subcellularLocation>
</comment>
<sequence>MIETTPGMLILTAVIPMVAAFLVMISGRRPNLREAWSVVGAVLTFASVVNLAPRVLAGEVLSYTYAEILPGVGVTLKLDGLGLIFAGTSSFLWILAAFYCVGYMRGLEEHAQTRFYVCYAAAVGAAMGAAFAGNLFTLYLFYEIVSVVTYPLVMHHQDAEGYEGGRKYLIYLFFTSKAFLLTGMALVYLTAGTLDFGSGIMDGIFPAGTGKVLVVSSFLLFLFGFAKSGVMPFHNWLPSAMVAPTPVSALLHAVVVVKVGVFSTARVMLSVYGVNLLHSTGLGLFTAYFVSFTILCASVIALTKTNLKARLAYSTVSQLSYILLGVALLTPTGVTGGIVHITNHAFSKITLFFCAGAIFVVSGKSDIREMGGLGYRMPWTMGAFALASLSMIGVPPVSGFVSKWYLALGTMEIHNGILLTVLLVSSLLNAGYFVPVVIKAFYGVPLPEDQGKTGSLEKTPLARFMVVPLTVTAIFSVLFGLYPDLFFKLISVLDVGFFTGLTQATAGL</sequence>
<dbReference type="RefSeq" id="WP_180142680.1">
    <property type="nucleotide sequence ID" value="NZ_CAADHO010000006.1"/>
</dbReference>
<dbReference type="Proteomes" id="UP000507962">
    <property type="component" value="Unassembled WGS sequence"/>
</dbReference>
<feature type="transmembrane region" description="Helical" evidence="3">
    <location>
        <begin position="462"/>
        <end position="482"/>
    </location>
</feature>
<feature type="transmembrane region" description="Helical" evidence="3">
    <location>
        <begin position="35"/>
        <end position="53"/>
    </location>
</feature>
<feature type="transmembrane region" description="Helical" evidence="3">
    <location>
        <begin position="6"/>
        <end position="23"/>
    </location>
</feature>
<evidence type="ECO:0000313" key="5">
    <source>
        <dbReference type="EMBL" id="VFQ45754.1"/>
    </source>
</evidence>
<protein>
    <submittedName>
        <fullName evidence="5">Nadh:quinone oxidoreductase/mrp antiporter membrane subunit</fullName>
    </submittedName>
</protein>
<dbReference type="PANTHER" id="PTHR43373">
    <property type="entry name" value="NA(+)/H(+) ANTIPORTER SUBUNIT"/>
    <property type="match status" value="1"/>
</dbReference>
<dbReference type="InterPro" id="IPR050616">
    <property type="entry name" value="CPA3_Na-H_Antiporter_A"/>
</dbReference>
<name>A0A4U8YPW1_9BACT</name>
<feature type="transmembrane region" description="Helical" evidence="3">
    <location>
        <begin position="246"/>
        <end position="269"/>
    </location>
</feature>
<feature type="domain" description="NADH:quinone oxidoreductase/Mrp antiporter transmembrane" evidence="4">
    <location>
        <begin position="132"/>
        <end position="428"/>
    </location>
</feature>
<keyword evidence="6" id="KW-1185">Reference proteome</keyword>
<feature type="transmembrane region" description="Helical" evidence="3">
    <location>
        <begin position="383"/>
        <end position="406"/>
    </location>
</feature>